<feature type="domain" description="GST C-terminal" evidence="3">
    <location>
        <begin position="106"/>
        <end position="220"/>
    </location>
</feature>
<dbReference type="CDD" id="cd03207">
    <property type="entry name" value="GST_C_8"/>
    <property type="match status" value="1"/>
</dbReference>
<protein>
    <submittedName>
        <fullName evidence="4">Glutathione S-transferase GST-6.0</fullName>
        <ecNumber evidence="4">2.5.1.18</ecNumber>
    </submittedName>
</protein>
<evidence type="ECO:0000256" key="1">
    <source>
        <dbReference type="RuleBase" id="RU003494"/>
    </source>
</evidence>
<dbReference type="SFLD" id="SFLDS00019">
    <property type="entry name" value="Glutathione_Transferase_(cytos"/>
    <property type="match status" value="1"/>
</dbReference>
<comment type="similarity">
    <text evidence="1">Belongs to the GST superfamily.</text>
</comment>
<keyword evidence="5" id="KW-1185">Reference proteome</keyword>
<dbReference type="SUPFAM" id="SSF47616">
    <property type="entry name" value="GST C-terminal domain-like"/>
    <property type="match status" value="1"/>
</dbReference>
<dbReference type="InterPro" id="IPR040079">
    <property type="entry name" value="Glutathione_S-Trfase"/>
</dbReference>
<dbReference type="EC" id="2.5.1.18" evidence="4"/>
<accession>A0A0M7A257</accession>
<name>A0A0M7A257_9HYPH</name>
<dbReference type="STRING" id="388408.LAX5112_01842"/>
<dbReference type="Proteomes" id="UP000053235">
    <property type="component" value="Unassembled WGS sequence"/>
</dbReference>
<dbReference type="PROSITE" id="PS50404">
    <property type="entry name" value="GST_NTER"/>
    <property type="match status" value="1"/>
</dbReference>
<feature type="domain" description="GST N-terminal" evidence="2">
    <location>
        <begin position="19"/>
        <end position="100"/>
    </location>
</feature>
<dbReference type="InterPro" id="IPR036249">
    <property type="entry name" value="Thioredoxin-like_sf"/>
</dbReference>
<gene>
    <name evidence="4" type="primary">gstB_2</name>
    <name evidence="4" type="ORF">LAX5112_01842</name>
</gene>
<organism evidence="4 5">
    <name type="scientific">Roseibium alexandrii</name>
    <dbReference type="NCBI Taxonomy" id="388408"/>
    <lineage>
        <taxon>Bacteria</taxon>
        <taxon>Pseudomonadati</taxon>
        <taxon>Pseudomonadota</taxon>
        <taxon>Alphaproteobacteria</taxon>
        <taxon>Hyphomicrobiales</taxon>
        <taxon>Stappiaceae</taxon>
        <taxon>Roseibium</taxon>
    </lineage>
</organism>
<dbReference type="Pfam" id="PF00043">
    <property type="entry name" value="GST_C"/>
    <property type="match status" value="1"/>
</dbReference>
<dbReference type="InterPro" id="IPR004046">
    <property type="entry name" value="GST_C"/>
</dbReference>
<dbReference type="InterPro" id="IPR004045">
    <property type="entry name" value="Glutathione_S-Trfase_N"/>
</dbReference>
<evidence type="ECO:0000259" key="3">
    <source>
        <dbReference type="PROSITE" id="PS50405"/>
    </source>
</evidence>
<dbReference type="SFLD" id="SFLDG01150">
    <property type="entry name" value="Main.1:_Beta-like"/>
    <property type="match status" value="1"/>
</dbReference>
<dbReference type="CDD" id="cd03046">
    <property type="entry name" value="GST_N_GTT1_like"/>
    <property type="match status" value="1"/>
</dbReference>
<evidence type="ECO:0000259" key="2">
    <source>
        <dbReference type="PROSITE" id="PS50404"/>
    </source>
</evidence>
<dbReference type="SUPFAM" id="SSF52833">
    <property type="entry name" value="Thioredoxin-like"/>
    <property type="match status" value="1"/>
</dbReference>
<dbReference type="SFLD" id="SFLDG00358">
    <property type="entry name" value="Main_(cytGST)"/>
    <property type="match status" value="1"/>
</dbReference>
<reference evidence="5" key="1">
    <citation type="submission" date="2015-07" db="EMBL/GenBank/DDBJ databases">
        <authorList>
            <person name="Rodrigo-Torres Lidia"/>
            <person name="Arahal R.David."/>
        </authorList>
    </citation>
    <scope>NUCLEOTIDE SEQUENCE [LARGE SCALE GENOMIC DNA]</scope>
    <source>
        <strain evidence="5">CECT 5112</strain>
    </source>
</reference>
<dbReference type="GO" id="GO:0004364">
    <property type="term" value="F:glutathione transferase activity"/>
    <property type="evidence" value="ECO:0007669"/>
    <property type="project" value="UniProtKB-EC"/>
</dbReference>
<sequence>MARIGQLAAPDQRGPAMTDHKLVFHYAPRSRASTLRILLDELGANYELKVHNAKAGDLQSPEYLKINPLGKVPALQDGETLITESIAIALHVADLYPEAGLTPGLTDPRRGAYLRWMLFYAASFEPAVVNKAFDTDIPRQIAPYCTYDAVMKTLAAQLEKAPHILGDQISAADIFWGSALRWTLMFDLVPDWPVFTEYAERITARPSFQRVLENEAVLDAEQEAAANPARIDAAS</sequence>
<keyword evidence="4" id="KW-0808">Transferase</keyword>
<dbReference type="PROSITE" id="PS50405">
    <property type="entry name" value="GST_CTER"/>
    <property type="match status" value="1"/>
</dbReference>
<dbReference type="EMBL" id="CXWD01000006">
    <property type="protein sequence ID" value="CTQ68681.1"/>
    <property type="molecule type" value="Genomic_DNA"/>
</dbReference>
<dbReference type="AlphaFoldDB" id="A0A0M7A257"/>
<proteinExistence type="inferred from homology"/>
<evidence type="ECO:0000313" key="4">
    <source>
        <dbReference type="EMBL" id="CTQ68681.1"/>
    </source>
</evidence>
<evidence type="ECO:0000313" key="5">
    <source>
        <dbReference type="Proteomes" id="UP000053235"/>
    </source>
</evidence>
<dbReference type="Gene3D" id="3.40.30.10">
    <property type="entry name" value="Glutaredoxin"/>
    <property type="match status" value="1"/>
</dbReference>
<dbReference type="Pfam" id="PF02798">
    <property type="entry name" value="GST_N"/>
    <property type="match status" value="1"/>
</dbReference>
<dbReference type="OrthoDB" id="5740960at2"/>
<dbReference type="PANTHER" id="PTHR44051:SF21">
    <property type="entry name" value="GLUTATHIONE S-TRANSFERASE FAMILY PROTEIN"/>
    <property type="match status" value="1"/>
</dbReference>
<dbReference type="InterPro" id="IPR010987">
    <property type="entry name" value="Glutathione-S-Trfase_C-like"/>
</dbReference>
<dbReference type="InterPro" id="IPR036282">
    <property type="entry name" value="Glutathione-S-Trfase_C_sf"/>
</dbReference>
<dbReference type="Gene3D" id="1.20.1050.10">
    <property type="match status" value="1"/>
</dbReference>
<dbReference type="PANTHER" id="PTHR44051">
    <property type="entry name" value="GLUTATHIONE S-TRANSFERASE-RELATED"/>
    <property type="match status" value="1"/>
</dbReference>